<dbReference type="EMBL" id="BSEH01000183">
    <property type="protein sequence ID" value="GLJ57739.1"/>
    <property type="molecule type" value="Genomic_DNA"/>
</dbReference>
<sequence length="180" mass="20458">MDLWRVRSEGWEPKMGPSQEKVKGRSEYLAHIGCGLQRHYAREVGRLNDVGSFFGLQHRGRRAFRGQCIRWPDTRGLHNRVGSKHVFQWMLGLDPGAVECKRWSLGDVEAGMGHGATEYHRVVSQMFKQGQSSQWKSRTGFLQYVVESGTSSKDQLEARKRLHKISAEAVSWTQSVAEAS</sequence>
<keyword evidence="3" id="KW-1185">Reference proteome</keyword>
<reference evidence="2" key="1">
    <citation type="submission" date="2022-12" db="EMBL/GenBank/DDBJ databases">
        <title>Chromosome-Level Genome Assembly of Japanese Cedar (Cryptomeriajaponica D. Don).</title>
        <authorList>
            <person name="Fujino T."/>
            <person name="Yamaguchi K."/>
            <person name="Yokoyama T."/>
            <person name="Hamanaka T."/>
            <person name="Harazono Y."/>
            <person name="Kamada H."/>
            <person name="Kobayashi W."/>
            <person name="Ujino-Ihara T."/>
            <person name="Uchiyama K."/>
            <person name="Matsumoto A."/>
            <person name="Izuno A."/>
            <person name="Tsumura Y."/>
            <person name="Toyoda A."/>
            <person name="Shigenobu S."/>
            <person name="Moriguchi Y."/>
            <person name="Ueno S."/>
            <person name="Kasahara M."/>
        </authorList>
    </citation>
    <scope>NUCLEOTIDE SEQUENCE</scope>
</reference>
<proteinExistence type="predicted"/>
<dbReference type="Proteomes" id="UP001234787">
    <property type="component" value="Unassembled WGS sequence"/>
</dbReference>
<evidence type="ECO:0000313" key="3">
    <source>
        <dbReference type="Proteomes" id="UP001234787"/>
    </source>
</evidence>
<protein>
    <submittedName>
        <fullName evidence="2">Uncharacterized protein</fullName>
    </submittedName>
</protein>
<organism evidence="2 3">
    <name type="scientific">Cryptomeria japonica</name>
    <name type="common">Japanese cedar</name>
    <name type="synonym">Cupressus japonica</name>
    <dbReference type="NCBI Taxonomy" id="3369"/>
    <lineage>
        <taxon>Eukaryota</taxon>
        <taxon>Viridiplantae</taxon>
        <taxon>Streptophyta</taxon>
        <taxon>Embryophyta</taxon>
        <taxon>Tracheophyta</taxon>
        <taxon>Spermatophyta</taxon>
        <taxon>Pinopsida</taxon>
        <taxon>Pinidae</taxon>
        <taxon>Conifers II</taxon>
        <taxon>Cupressales</taxon>
        <taxon>Cupressaceae</taxon>
        <taxon>Cryptomeria</taxon>
    </lineage>
</organism>
<name>A0AAD3NQ33_CRYJA</name>
<comment type="caution">
    <text evidence="2">The sequence shown here is derived from an EMBL/GenBank/DDBJ whole genome shotgun (WGS) entry which is preliminary data.</text>
</comment>
<evidence type="ECO:0000313" key="1">
    <source>
        <dbReference type="EMBL" id="GLJ57707.1"/>
    </source>
</evidence>
<dbReference type="EMBL" id="BSEH01000174">
    <property type="protein sequence ID" value="GLJ57707.1"/>
    <property type="molecule type" value="Genomic_DNA"/>
</dbReference>
<dbReference type="AlphaFoldDB" id="A0AAD3NQ33"/>
<evidence type="ECO:0000313" key="2">
    <source>
        <dbReference type="EMBL" id="GLJ57739.1"/>
    </source>
</evidence>
<gene>
    <name evidence="1" type="ORF">SUGI_1365380</name>
    <name evidence="2" type="ORF">SUGI_1370090</name>
</gene>
<accession>A0AAD3NQ33</accession>